<feature type="domain" description="TCTP" evidence="2">
    <location>
        <begin position="1"/>
        <end position="165"/>
    </location>
</feature>
<sequence>MKIFKDIFTDDELASDVYPVELEDDVILKFTTKLITRTEGNYDMAGDGGGEETYDSTSTTVNNLVDAHKLIATDFTKKSYMTHIKDYMARLLKKLEAENPSRVPAFKKGAQGFVKKVIADFDEYTFYQGEKMDIDNGMIVLSRYSEDGQTPYFFMWKDGMNEEKY</sequence>
<dbReference type="GO" id="GO:0005737">
    <property type="term" value="C:cytoplasm"/>
    <property type="evidence" value="ECO:0007669"/>
    <property type="project" value="TreeGrafter"/>
</dbReference>
<dbReference type="PANTHER" id="PTHR11991:SF0">
    <property type="entry name" value="TRANSLATIONALLY-CONTROLLED TUMOR PROTEIN"/>
    <property type="match status" value="1"/>
</dbReference>
<accession>L8HDN7</accession>
<evidence type="ECO:0000313" key="4">
    <source>
        <dbReference type="Proteomes" id="UP000011083"/>
    </source>
</evidence>
<dbReference type="OMA" id="AYNKCIK"/>
<evidence type="ECO:0000256" key="1">
    <source>
        <dbReference type="PROSITE-ProRule" id="PRU01133"/>
    </source>
</evidence>
<reference evidence="3 4" key="1">
    <citation type="journal article" date="2013" name="Genome Biol.">
        <title>Genome of Acanthamoeba castellanii highlights extensive lateral gene transfer and early evolution of tyrosine kinase signaling.</title>
        <authorList>
            <person name="Clarke M."/>
            <person name="Lohan A.J."/>
            <person name="Liu B."/>
            <person name="Lagkouvardos I."/>
            <person name="Roy S."/>
            <person name="Zafar N."/>
            <person name="Bertelli C."/>
            <person name="Schilde C."/>
            <person name="Kianianmomeni A."/>
            <person name="Burglin T.R."/>
            <person name="Frech C."/>
            <person name="Turcotte B."/>
            <person name="Kopec K.O."/>
            <person name="Synnott J.M."/>
            <person name="Choo C."/>
            <person name="Paponov I."/>
            <person name="Finkler A."/>
            <person name="Soon Heng Tan C."/>
            <person name="Hutchins A.P."/>
            <person name="Weinmeier T."/>
            <person name="Rattei T."/>
            <person name="Chu J.S."/>
            <person name="Gimenez G."/>
            <person name="Irimia M."/>
            <person name="Rigden D.J."/>
            <person name="Fitzpatrick D.A."/>
            <person name="Lorenzo-Morales J."/>
            <person name="Bateman A."/>
            <person name="Chiu C.H."/>
            <person name="Tang P."/>
            <person name="Hegemann P."/>
            <person name="Fromm H."/>
            <person name="Raoult D."/>
            <person name="Greub G."/>
            <person name="Miranda-Saavedra D."/>
            <person name="Chen N."/>
            <person name="Nash P."/>
            <person name="Ginger M.L."/>
            <person name="Horn M."/>
            <person name="Schaap P."/>
            <person name="Caler L."/>
            <person name="Loftus B."/>
        </authorList>
    </citation>
    <scope>NUCLEOTIDE SEQUENCE [LARGE SCALE GENOMIC DNA]</scope>
    <source>
        <strain evidence="3 4">Neff</strain>
    </source>
</reference>
<dbReference type="EMBL" id="KB007857">
    <property type="protein sequence ID" value="ELR23352.1"/>
    <property type="molecule type" value="Genomic_DNA"/>
</dbReference>
<dbReference type="AlphaFoldDB" id="L8HDN7"/>
<dbReference type="InterPro" id="IPR011323">
    <property type="entry name" value="Mss4/transl-control_tumour"/>
</dbReference>
<dbReference type="OrthoDB" id="10248936at2759"/>
<dbReference type="STRING" id="1257118.L8HDN7"/>
<dbReference type="PRINTS" id="PR01653">
    <property type="entry name" value="TCTPROTEIN"/>
</dbReference>
<name>L8HDN7_ACACF</name>
<organism evidence="3 4">
    <name type="scientific">Acanthamoeba castellanii (strain ATCC 30010 / Neff)</name>
    <dbReference type="NCBI Taxonomy" id="1257118"/>
    <lineage>
        <taxon>Eukaryota</taxon>
        <taxon>Amoebozoa</taxon>
        <taxon>Discosea</taxon>
        <taxon>Longamoebia</taxon>
        <taxon>Centramoebida</taxon>
        <taxon>Acanthamoebidae</taxon>
        <taxon>Acanthamoeba</taxon>
    </lineage>
</organism>
<dbReference type="InterPro" id="IPR034737">
    <property type="entry name" value="TCTP"/>
</dbReference>
<gene>
    <name evidence="3" type="ORF">ACA1_069360</name>
</gene>
<dbReference type="GeneID" id="14924325"/>
<dbReference type="PANTHER" id="PTHR11991">
    <property type="entry name" value="TRANSLATIONALLY CONTROLLED TUMOR PROTEIN-RELATED"/>
    <property type="match status" value="1"/>
</dbReference>
<comment type="similarity">
    <text evidence="1">Belongs to the TCTP family.</text>
</comment>
<dbReference type="Gene3D" id="2.170.150.10">
    <property type="entry name" value="Metal Binding Protein, Guanine Nucleotide Exchange Factor, Chain A"/>
    <property type="match status" value="1"/>
</dbReference>
<dbReference type="GO" id="GO:0005509">
    <property type="term" value="F:calcium ion binding"/>
    <property type="evidence" value="ECO:0007669"/>
    <property type="project" value="TreeGrafter"/>
</dbReference>
<dbReference type="InterPro" id="IPR018105">
    <property type="entry name" value="Translational_control_tumour_p"/>
</dbReference>
<dbReference type="InterPro" id="IPR011057">
    <property type="entry name" value="Mss4-like_sf"/>
</dbReference>
<keyword evidence="4" id="KW-1185">Reference proteome</keyword>
<dbReference type="Proteomes" id="UP000011083">
    <property type="component" value="Unassembled WGS sequence"/>
</dbReference>
<dbReference type="RefSeq" id="XP_004352880.1">
    <property type="nucleotide sequence ID" value="XM_004352828.1"/>
</dbReference>
<dbReference type="KEGG" id="acan:ACA1_069360"/>
<evidence type="ECO:0000259" key="2">
    <source>
        <dbReference type="PROSITE" id="PS51797"/>
    </source>
</evidence>
<proteinExistence type="inferred from homology"/>
<dbReference type="SUPFAM" id="SSF51316">
    <property type="entry name" value="Mss4-like"/>
    <property type="match status" value="1"/>
</dbReference>
<dbReference type="Pfam" id="PF00838">
    <property type="entry name" value="TCTP"/>
    <property type="match status" value="1"/>
</dbReference>
<protein>
    <recommendedName>
        <fullName evidence="2">TCTP domain-containing protein</fullName>
    </recommendedName>
</protein>
<dbReference type="PROSITE" id="PS51797">
    <property type="entry name" value="TCTP_3"/>
    <property type="match status" value="1"/>
</dbReference>
<dbReference type="VEuPathDB" id="AmoebaDB:ACA1_069360"/>
<evidence type="ECO:0000313" key="3">
    <source>
        <dbReference type="EMBL" id="ELR23352.1"/>
    </source>
</evidence>